<dbReference type="AlphaFoldDB" id="A0A392WBK7"/>
<sequence length="54" mass="6168">LATKQQKVWPQLATTGDNWRPSRHQLAWRPLATLKNVAWRQLATALRTECSVAV</sequence>
<proteinExistence type="predicted"/>
<dbReference type="Proteomes" id="UP000265520">
    <property type="component" value="Unassembled WGS sequence"/>
</dbReference>
<organism evidence="1 2">
    <name type="scientific">Trifolium medium</name>
    <dbReference type="NCBI Taxonomy" id="97028"/>
    <lineage>
        <taxon>Eukaryota</taxon>
        <taxon>Viridiplantae</taxon>
        <taxon>Streptophyta</taxon>
        <taxon>Embryophyta</taxon>
        <taxon>Tracheophyta</taxon>
        <taxon>Spermatophyta</taxon>
        <taxon>Magnoliopsida</taxon>
        <taxon>eudicotyledons</taxon>
        <taxon>Gunneridae</taxon>
        <taxon>Pentapetalae</taxon>
        <taxon>rosids</taxon>
        <taxon>fabids</taxon>
        <taxon>Fabales</taxon>
        <taxon>Fabaceae</taxon>
        <taxon>Papilionoideae</taxon>
        <taxon>50 kb inversion clade</taxon>
        <taxon>NPAAA clade</taxon>
        <taxon>Hologalegina</taxon>
        <taxon>IRL clade</taxon>
        <taxon>Trifolieae</taxon>
        <taxon>Trifolium</taxon>
    </lineage>
</organism>
<protein>
    <submittedName>
        <fullName evidence="1">Uncharacterized protein</fullName>
    </submittedName>
</protein>
<accession>A0A392WBK7</accession>
<evidence type="ECO:0000313" key="1">
    <source>
        <dbReference type="EMBL" id="MCI97112.1"/>
    </source>
</evidence>
<dbReference type="EMBL" id="LXQA011433191">
    <property type="protein sequence ID" value="MCI97112.1"/>
    <property type="molecule type" value="Genomic_DNA"/>
</dbReference>
<evidence type="ECO:0000313" key="2">
    <source>
        <dbReference type="Proteomes" id="UP000265520"/>
    </source>
</evidence>
<reference evidence="1 2" key="1">
    <citation type="journal article" date="2018" name="Front. Plant Sci.">
        <title>Red Clover (Trifolium pratense) and Zigzag Clover (T. medium) - A Picture of Genomic Similarities and Differences.</title>
        <authorList>
            <person name="Dluhosova J."/>
            <person name="Istvanek J."/>
            <person name="Nedelnik J."/>
            <person name="Repkova J."/>
        </authorList>
    </citation>
    <scope>NUCLEOTIDE SEQUENCE [LARGE SCALE GENOMIC DNA]</scope>
    <source>
        <strain evidence="2">cv. 10/8</strain>
        <tissue evidence="1">Leaf</tissue>
    </source>
</reference>
<comment type="caution">
    <text evidence="1">The sequence shown here is derived from an EMBL/GenBank/DDBJ whole genome shotgun (WGS) entry which is preliminary data.</text>
</comment>
<feature type="non-terminal residue" evidence="1">
    <location>
        <position position="1"/>
    </location>
</feature>
<name>A0A392WBK7_9FABA</name>
<keyword evidence="2" id="KW-1185">Reference proteome</keyword>